<gene>
    <name evidence="3" type="ORF">HDA37_000413</name>
</gene>
<name>A0A852VT12_PSEA5</name>
<organism evidence="3 4">
    <name type="scientific">Pseudonocardia alni</name>
    <name type="common">Amycolata alni</name>
    <dbReference type="NCBI Taxonomy" id="33907"/>
    <lineage>
        <taxon>Bacteria</taxon>
        <taxon>Bacillati</taxon>
        <taxon>Actinomycetota</taxon>
        <taxon>Actinomycetes</taxon>
        <taxon>Pseudonocardiales</taxon>
        <taxon>Pseudonocardiaceae</taxon>
        <taxon>Pseudonocardia</taxon>
    </lineage>
</organism>
<dbReference type="Gene3D" id="3.20.20.140">
    <property type="entry name" value="Metal-dependent hydrolases"/>
    <property type="match status" value="1"/>
</dbReference>
<dbReference type="PANTHER" id="PTHR21240:SF30">
    <property type="entry name" value="AMIDOHYDROLASE-RELATED DOMAIN-CONTAINING PROTEIN-RELATED"/>
    <property type="match status" value="1"/>
</dbReference>
<keyword evidence="1" id="KW-0456">Lyase</keyword>
<dbReference type="Proteomes" id="UP000549695">
    <property type="component" value="Unassembled WGS sequence"/>
</dbReference>
<sequence length="331" mass="35278">MSIIAVEEHWTSPALDAALAALPAHRRDPSTALNDIGDHLAQLHDLGAGRLAAMDAQGVDLQVLSVAPPSTGPLDPADAVALSRELNDTAAAAVADHPRRLRAMATLPTAHPSAVAAELERAADRGLVGAMVYGRSGDILLDDPRLDDLFAVAAARALPVFVHPQVPPPAVRDASYSGFGDTTDLALATFGWGWHVEAAVAVLRLIARGTFDRYPGLTVVLGHWGELLPYWADRANGLARVAGLERSVPEYVRENIVLTCSGMLDPAHLRHALAVTTPDRLLFSTDHPFQHPSRAEVAGFLDGFAAADRDLFTEGNARRLFRIEGPVGPDR</sequence>
<dbReference type="GO" id="GO:0005829">
    <property type="term" value="C:cytosol"/>
    <property type="evidence" value="ECO:0007669"/>
    <property type="project" value="TreeGrafter"/>
</dbReference>
<dbReference type="EMBL" id="JACCCZ010000001">
    <property type="protein sequence ID" value="NYG00128.1"/>
    <property type="molecule type" value="Genomic_DNA"/>
</dbReference>
<dbReference type="InterPro" id="IPR032465">
    <property type="entry name" value="ACMSD"/>
</dbReference>
<evidence type="ECO:0000256" key="1">
    <source>
        <dbReference type="ARBA" id="ARBA00023239"/>
    </source>
</evidence>
<dbReference type="InterPro" id="IPR006680">
    <property type="entry name" value="Amidohydro-rel"/>
</dbReference>
<dbReference type="AlphaFoldDB" id="A0A852VT12"/>
<accession>A0A852VT12</accession>
<evidence type="ECO:0000313" key="3">
    <source>
        <dbReference type="EMBL" id="NYG00128.1"/>
    </source>
</evidence>
<keyword evidence="4" id="KW-1185">Reference proteome</keyword>
<feature type="domain" description="Amidohydrolase-related" evidence="2">
    <location>
        <begin position="50"/>
        <end position="323"/>
    </location>
</feature>
<dbReference type="InterPro" id="IPR032466">
    <property type="entry name" value="Metal_Hydrolase"/>
</dbReference>
<comment type="caution">
    <text evidence="3">The sequence shown here is derived from an EMBL/GenBank/DDBJ whole genome shotgun (WGS) entry which is preliminary data.</text>
</comment>
<dbReference type="GO" id="GO:0016831">
    <property type="term" value="F:carboxy-lyase activity"/>
    <property type="evidence" value="ECO:0007669"/>
    <property type="project" value="InterPro"/>
</dbReference>
<dbReference type="RefSeq" id="WP_179760021.1">
    <property type="nucleotide sequence ID" value="NZ_BAAAJZ010000011.1"/>
</dbReference>
<proteinExistence type="predicted"/>
<dbReference type="GO" id="GO:0016787">
    <property type="term" value="F:hydrolase activity"/>
    <property type="evidence" value="ECO:0007669"/>
    <property type="project" value="InterPro"/>
</dbReference>
<dbReference type="GO" id="GO:0019748">
    <property type="term" value="P:secondary metabolic process"/>
    <property type="evidence" value="ECO:0007669"/>
    <property type="project" value="TreeGrafter"/>
</dbReference>
<dbReference type="SUPFAM" id="SSF51556">
    <property type="entry name" value="Metallo-dependent hydrolases"/>
    <property type="match status" value="1"/>
</dbReference>
<protein>
    <recommendedName>
        <fullName evidence="2">Amidohydrolase-related domain-containing protein</fullName>
    </recommendedName>
</protein>
<dbReference type="PANTHER" id="PTHR21240">
    <property type="entry name" value="2-AMINO-3-CARBOXYLMUCONATE-6-SEMIALDEHYDE DECARBOXYLASE"/>
    <property type="match status" value="1"/>
</dbReference>
<reference evidence="3 4" key="1">
    <citation type="submission" date="2020-07" db="EMBL/GenBank/DDBJ databases">
        <title>Sequencing the genomes of 1000 actinobacteria strains.</title>
        <authorList>
            <person name="Klenk H.-P."/>
        </authorList>
    </citation>
    <scope>NUCLEOTIDE SEQUENCE [LARGE SCALE GENOMIC DNA]</scope>
    <source>
        <strain evidence="3 4">DSM 44749</strain>
    </source>
</reference>
<evidence type="ECO:0000313" key="4">
    <source>
        <dbReference type="Proteomes" id="UP000549695"/>
    </source>
</evidence>
<dbReference type="Pfam" id="PF04909">
    <property type="entry name" value="Amidohydro_2"/>
    <property type="match status" value="1"/>
</dbReference>
<evidence type="ECO:0000259" key="2">
    <source>
        <dbReference type="Pfam" id="PF04909"/>
    </source>
</evidence>
<dbReference type="GeneID" id="98050245"/>